<accession>A0ABZ0PV38</accession>
<dbReference type="Proteomes" id="UP001305928">
    <property type="component" value="Chromosome"/>
</dbReference>
<keyword evidence="3" id="KW-1185">Reference proteome</keyword>
<evidence type="ECO:0000259" key="1">
    <source>
        <dbReference type="Pfam" id="PF13490"/>
    </source>
</evidence>
<evidence type="ECO:0000313" key="3">
    <source>
        <dbReference type="Proteomes" id="UP001305928"/>
    </source>
</evidence>
<dbReference type="InterPro" id="IPR027383">
    <property type="entry name" value="Znf_put"/>
</dbReference>
<name>A0ABZ0PV38_9PSED</name>
<reference evidence="2 3" key="1">
    <citation type="submission" date="2023-11" db="EMBL/GenBank/DDBJ databases">
        <title>Complete genome of Pseudomonas benzenivorans BA3361.</title>
        <authorList>
            <person name="Shin S.Y."/>
            <person name="Song J."/>
            <person name="Kang H."/>
        </authorList>
    </citation>
    <scope>NUCLEOTIDE SEQUENCE [LARGE SCALE GENOMIC DNA]</scope>
    <source>
        <strain evidence="2 3">HNIBRBA3361</strain>
    </source>
</reference>
<dbReference type="EMBL" id="CP137892">
    <property type="protein sequence ID" value="WPC05052.1"/>
    <property type="molecule type" value="Genomic_DNA"/>
</dbReference>
<proteinExistence type="predicted"/>
<sequence>MLSCQEMTELASDIIDRRLNWRTRMAVMLHTRRCDRCQLYIEQLRLTSDTLRRLPLDDEPVDSAAILAASRPPGGPGQ</sequence>
<gene>
    <name evidence="2" type="ORF">SBP02_20230</name>
</gene>
<organism evidence="2 3">
    <name type="scientific">Pseudomonas benzenivorans</name>
    <dbReference type="NCBI Taxonomy" id="556533"/>
    <lineage>
        <taxon>Bacteria</taxon>
        <taxon>Pseudomonadati</taxon>
        <taxon>Pseudomonadota</taxon>
        <taxon>Gammaproteobacteria</taxon>
        <taxon>Pseudomonadales</taxon>
        <taxon>Pseudomonadaceae</taxon>
        <taxon>Pseudomonas</taxon>
    </lineage>
</organism>
<dbReference type="RefSeq" id="WP_318644190.1">
    <property type="nucleotide sequence ID" value="NZ_CP137892.1"/>
</dbReference>
<feature type="domain" description="Putative zinc-finger" evidence="1">
    <location>
        <begin position="4"/>
        <end position="38"/>
    </location>
</feature>
<dbReference type="Pfam" id="PF13490">
    <property type="entry name" value="zf-HC2"/>
    <property type="match status" value="1"/>
</dbReference>
<protein>
    <submittedName>
        <fullName evidence="2">Anti-sigma factor</fullName>
    </submittedName>
</protein>
<evidence type="ECO:0000313" key="2">
    <source>
        <dbReference type="EMBL" id="WPC05052.1"/>
    </source>
</evidence>